<dbReference type="OrthoDB" id="205286at2157"/>
<dbReference type="PROSITE" id="PS51257">
    <property type="entry name" value="PROKAR_LIPOPROTEIN"/>
    <property type="match status" value="1"/>
</dbReference>
<dbReference type="Pfam" id="PF20127">
    <property type="entry name" value="DUF6517"/>
    <property type="match status" value="1"/>
</dbReference>
<dbReference type="eggNOG" id="arCOG06262">
    <property type="taxonomic scope" value="Archaea"/>
</dbReference>
<protein>
    <submittedName>
        <fullName evidence="1">Uncharacterized protein</fullName>
    </submittedName>
</protein>
<accession>A0A1I0QXQ9</accession>
<name>A0A1I0QXQ9_9EURY</name>
<organism evidence="1 2">
    <name type="scientific">Natrinema salifodinae</name>
    <dbReference type="NCBI Taxonomy" id="1202768"/>
    <lineage>
        <taxon>Archaea</taxon>
        <taxon>Methanobacteriati</taxon>
        <taxon>Methanobacteriota</taxon>
        <taxon>Stenosarchaea group</taxon>
        <taxon>Halobacteria</taxon>
        <taxon>Halobacteriales</taxon>
        <taxon>Natrialbaceae</taxon>
        <taxon>Natrinema</taxon>
    </lineage>
</organism>
<dbReference type="AlphaFoldDB" id="A0A1I0QXQ9"/>
<sequence>MNRRLFIGTLAAGGVGAAAGCLSSFVDDATTFTAAPARVSEEAVREAGYEYQGTEKRVDEDRMGGEDVEVTSYASLYDRTIDLPAEYSEEPVRAGVFGVATTPQVTVGDESFNPVGDLSDGELAAHVQNRYDGLEIGRSVGGRAVESLGEQFSLTSYEGTATLRDDFELDVLVDVAQPDHDGDHLVIAAVYPADDLVPDESEQERIDALVADLNHYDGLDVEIVERSGDEG</sequence>
<evidence type="ECO:0000313" key="1">
    <source>
        <dbReference type="EMBL" id="SEW32371.1"/>
    </source>
</evidence>
<reference evidence="2" key="1">
    <citation type="submission" date="2016-10" db="EMBL/GenBank/DDBJ databases">
        <authorList>
            <person name="Varghese N."/>
        </authorList>
    </citation>
    <scope>NUCLEOTIDE SEQUENCE [LARGE SCALE GENOMIC DNA]</scope>
    <source>
        <strain evidence="2">CGMCC 1.12284</strain>
    </source>
</reference>
<gene>
    <name evidence="1" type="ORF">SAMN05216285_4093</name>
</gene>
<keyword evidence="2" id="KW-1185">Reference proteome</keyword>
<dbReference type="RefSeq" id="WP_049990590.1">
    <property type="nucleotide sequence ID" value="NZ_FOIS01000006.1"/>
</dbReference>
<evidence type="ECO:0000313" key="2">
    <source>
        <dbReference type="Proteomes" id="UP000183275"/>
    </source>
</evidence>
<proteinExistence type="predicted"/>
<dbReference type="InterPro" id="IPR045396">
    <property type="entry name" value="DUF6517"/>
</dbReference>
<dbReference type="Proteomes" id="UP000183275">
    <property type="component" value="Unassembled WGS sequence"/>
</dbReference>
<dbReference type="EMBL" id="FOIS01000006">
    <property type="protein sequence ID" value="SEW32371.1"/>
    <property type="molecule type" value="Genomic_DNA"/>
</dbReference>